<dbReference type="Pfam" id="PF17769">
    <property type="entry name" value="PurK_C"/>
    <property type="match status" value="1"/>
</dbReference>
<dbReference type="EMBL" id="JANBQB010000074">
    <property type="protein sequence ID" value="KAJ1983016.1"/>
    <property type="molecule type" value="Genomic_DNA"/>
</dbReference>
<protein>
    <recommendedName>
        <fullName evidence="5 11">Phosphoribosylaminoimidazole carboxylase</fullName>
        <ecNumber evidence="4 11">4.1.1.21</ecNumber>
    </recommendedName>
</protein>
<dbReference type="SMART" id="SM01001">
    <property type="entry name" value="AIRC"/>
    <property type="match status" value="1"/>
</dbReference>
<evidence type="ECO:0000256" key="2">
    <source>
        <dbReference type="ARBA" id="ARBA00004747"/>
    </source>
</evidence>
<dbReference type="InterPro" id="IPR013815">
    <property type="entry name" value="ATP_grasp_subdomain_1"/>
</dbReference>
<evidence type="ECO:0000313" key="14">
    <source>
        <dbReference type="Proteomes" id="UP001151582"/>
    </source>
</evidence>
<dbReference type="SUPFAM" id="SSF56059">
    <property type="entry name" value="Glutathione synthetase ATP-binding domain-like"/>
    <property type="match status" value="1"/>
</dbReference>
<dbReference type="SUPFAM" id="SSF52255">
    <property type="entry name" value="N5-CAIR mutase (phosphoribosylaminoimidazole carboxylase, PurE)"/>
    <property type="match status" value="1"/>
</dbReference>
<keyword evidence="14" id="KW-1185">Reference proteome</keyword>
<evidence type="ECO:0000313" key="13">
    <source>
        <dbReference type="EMBL" id="KAJ1983016.1"/>
    </source>
</evidence>
<gene>
    <name evidence="13" type="primary">ADE2</name>
    <name evidence="13" type="ORF">H4R34_001526</name>
</gene>
<dbReference type="GO" id="GO:0046872">
    <property type="term" value="F:metal ion binding"/>
    <property type="evidence" value="ECO:0007669"/>
    <property type="project" value="InterPro"/>
</dbReference>
<comment type="catalytic activity">
    <reaction evidence="1 11">
        <text>5-amino-1-(5-phospho-D-ribosyl)imidazole-4-carboxylate + H(+) = 5-amino-1-(5-phospho-beta-D-ribosyl)imidazole + CO2</text>
        <dbReference type="Rhea" id="RHEA:10792"/>
        <dbReference type="ChEBI" id="CHEBI:15378"/>
        <dbReference type="ChEBI" id="CHEBI:16526"/>
        <dbReference type="ChEBI" id="CHEBI:77657"/>
        <dbReference type="ChEBI" id="CHEBI:137981"/>
        <dbReference type="EC" id="4.1.1.21"/>
    </reaction>
</comment>
<dbReference type="AlphaFoldDB" id="A0A9W8B9T1"/>
<keyword evidence="9 11" id="KW-0067">ATP-binding</keyword>
<dbReference type="Gene3D" id="3.30.470.20">
    <property type="entry name" value="ATP-grasp fold, B domain"/>
    <property type="match status" value="1"/>
</dbReference>
<dbReference type="InterPro" id="IPR054350">
    <property type="entry name" value="PurT/PurK_preATP-grasp"/>
</dbReference>
<evidence type="ECO:0000256" key="6">
    <source>
        <dbReference type="ARBA" id="ARBA00022741"/>
    </source>
</evidence>
<dbReference type="Pfam" id="PF22660">
    <property type="entry name" value="RS_preATP-grasp-like"/>
    <property type="match status" value="1"/>
</dbReference>
<dbReference type="InterPro" id="IPR011054">
    <property type="entry name" value="Rudment_hybrid_motif"/>
</dbReference>
<dbReference type="InterPro" id="IPR016301">
    <property type="entry name" value="Ade2_fungi/plant"/>
</dbReference>
<feature type="domain" description="ATP-grasp" evidence="12">
    <location>
        <begin position="111"/>
        <end position="308"/>
    </location>
</feature>
<dbReference type="PANTHER" id="PTHR11609:SF5">
    <property type="entry name" value="PHOSPHORIBOSYLAMINOIMIDAZOLE CARBOXYLASE"/>
    <property type="match status" value="1"/>
</dbReference>
<evidence type="ECO:0000256" key="7">
    <source>
        <dbReference type="ARBA" id="ARBA00022755"/>
    </source>
</evidence>
<name>A0A9W8B9T1_9FUNG</name>
<dbReference type="InterPro" id="IPR000031">
    <property type="entry name" value="PurE_dom"/>
</dbReference>
<dbReference type="NCBIfam" id="NF004679">
    <property type="entry name" value="PRK06019.1-5"/>
    <property type="match status" value="1"/>
</dbReference>
<dbReference type="PROSITE" id="PS50975">
    <property type="entry name" value="ATP_GRASP"/>
    <property type="match status" value="1"/>
</dbReference>
<keyword evidence="8 11" id="KW-0210">Decarboxylase</keyword>
<dbReference type="FunFam" id="3.30.470.20:FF:000037">
    <property type="entry name" value="Phosphoribosylaminoimidazole carboxylase, chloroplastic"/>
    <property type="match status" value="1"/>
</dbReference>
<dbReference type="HAMAP" id="MF_01928">
    <property type="entry name" value="PurK"/>
    <property type="match status" value="1"/>
</dbReference>
<dbReference type="OrthoDB" id="15425at2759"/>
<dbReference type="GO" id="GO:0006189">
    <property type="term" value="P:'de novo' IMP biosynthetic process"/>
    <property type="evidence" value="ECO:0007669"/>
    <property type="project" value="UniProtKB-UniRule"/>
</dbReference>
<dbReference type="FunFam" id="3.40.50.1970:FF:000013">
    <property type="entry name" value="Phosphoribosylaminoimidazole carboxylase"/>
    <property type="match status" value="1"/>
</dbReference>
<dbReference type="Gene3D" id="3.30.1490.20">
    <property type="entry name" value="ATP-grasp fold, A domain"/>
    <property type="match status" value="1"/>
</dbReference>
<proteinExistence type="inferred from homology"/>
<keyword evidence="7 11" id="KW-0658">Purine biosynthesis</keyword>
<dbReference type="GO" id="GO:0005524">
    <property type="term" value="F:ATP binding"/>
    <property type="evidence" value="ECO:0007669"/>
    <property type="project" value="UniProtKB-UniRule"/>
</dbReference>
<dbReference type="PIRSF" id="PIRSF001340">
    <property type="entry name" value="AIR_carboxylase"/>
    <property type="match status" value="1"/>
</dbReference>
<dbReference type="PANTHER" id="PTHR11609">
    <property type="entry name" value="PURINE BIOSYNTHESIS PROTEIN 6/7, PUR6/7"/>
    <property type="match status" value="1"/>
</dbReference>
<dbReference type="InterPro" id="IPR016185">
    <property type="entry name" value="PreATP-grasp_dom_sf"/>
</dbReference>
<dbReference type="NCBIfam" id="TIGR01162">
    <property type="entry name" value="purE"/>
    <property type="match status" value="1"/>
</dbReference>
<dbReference type="NCBIfam" id="TIGR01161">
    <property type="entry name" value="purK"/>
    <property type="match status" value="1"/>
</dbReference>
<evidence type="ECO:0000256" key="5">
    <source>
        <dbReference type="ARBA" id="ARBA00021059"/>
    </source>
</evidence>
<dbReference type="InterPro" id="IPR005875">
    <property type="entry name" value="PurK"/>
</dbReference>
<dbReference type="Pfam" id="PF02222">
    <property type="entry name" value="ATP-grasp"/>
    <property type="match status" value="1"/>
</dbReference>
<dbReference type="GO" id="GO:0004638">
    <property type="term" value="F:phosphoribosylaminoimidazole carboxylase activity"/>
    <property type="evidence" value="ECO:0007669"/>
    <property type="project" value="UniProtKB-UniRule"/>
</dbReference>
<evidence type="ECO:0000256" key="9">
    <source>
        <dbReference type="ARBA" id="ARBA00022840"/>
    </source>
</evidence>
<comment type="caution">
    <text evidence="13">The sequence shown here is derived from an EMBL/GenBank/DDBJ whole genome shotgun (WGS) entry which is preliminary data.</text>
</comment>
<dbReference type="SUPFAM" id="SSF51246">
    <property type="entry name" value="Rudiment single hybrid motif"/>
    <property type="match status" value="1"/>
</dbReference>
<evidence type="ECO:0000256" key="10">
    <source>
        <dbReference type="ARBA" id="ARBA00023239"/>
    </source>
</evidence>
<evidence type="ECO:0000256" key="4">
    <source>
        <dbReference type="ARBA" id="ARBA00012329"/>
    </source>
</evidence>
<organism evidence="13 14">
    <name type="scientific">Dimargaris verticillata</name>
    <dbReference type="NCBI Taxonomy" id="2761393"/>
    <lineage>
        <taxon>Eukaryota</taxon>
        <taxon>Fungi</taxon>
        <taxon>Fungi incertae sedis</taxon>
        <taxon>Zoopagomycota</taxon>
        <taxon>Kickxellomycotina</taxon>
        <taxon>Dimargaritomycetes</taxon>
        <taxon>Dimargaritales</taxon>
        <taxon>Dimargaritaceae</taxon>
        <taxon>Dimargaris</taxon>
    </lineage>
</organism>
<comment type="pathway">
    <text evidence="2 11">Purine metabolism; IMP biosynthesis via de novo pathway; 5-amino-1-(5-phospho-D-ribosyl)imidazole-4-carboxylate from 5-amino-1-(5-phospho-D-ribosyl)imidazole (carboxylase route): step 1/1.</text>
</comment>
<evidence type="ECO:0000256" key="11">
    <source>
        <dbReference type="PIRNR" id="PIRNR001340"/>
    </source>
</evidence>
<dbReference type="Proteomes" id="UP001151582">
    <property type="component" value="Unassembled WGS sequence"/>
</dbReference>
<comment type="similarity">
    <text evidence="3 11">In the C-terminal section; belongs to the AIR carboxylase family. Class I subfamily.</text>
</comment>
<dbReference type="EC" id="4.1.1.21" evidence="4 11"/>
<dbReference type="Pfam" id="PF00731">
    <property type="entry name" value="AIRC"/>
    <property type="match status" value="1"/>
</dbReference>
<evidence type="ECO:0000256" key="1">
    <source>
        <dbReference type="ARBA" id="ARBA00001244"/>
    </source>
</evidence>
<keyword evidence="10 11" id="KW-0456">Lyase</keyword>
<dbReference type="Gene3D" id="3.40.50.1970">
    <property type="match status" value="1"/>
</dbReference>
<evidence type="ECO:0000256" key="8">
    <source>
        <dbReference type="ARBA" id="ARBA00022793"/>
    </source>
</evidence>
<dbReference type="InterPro" id="IPR040686">
    <property type="entry name" value="PurK_C"/>
</dbReference>
<dbReference type="InterPro" id="IPR003135">
    <property type="entry name" value="ATP-grasp_carboxylate-amine"/>
</dbReference>
<dbReference type="InterPro" id="IPR011761">
    <property type="entry name" value="ATP-grasp"/>
</dbReference>
<sequence>MVLPRVGILGGGQLGRMLVEAANRLSVHVSILDQGENAPAKQLAAHDQHIDGPFRDAQCIRDLAEQVDVLTVEIEHVNVSELIRLRQEHPKLQIQPSPRTIKIIQDKFEQKRHLNSNGLPLPAFQEVKSEEDLKEAAKQFGYPLMLKAKKMAYDGRGNAVIKSEADIPRAWQTLVPPPVEGETAATTTNLFVEQWVPFTKELAVMVVRSRDGTVRSYPLVETVQKDNICHLVLAPAQMEGTVATRAKKIAESAIMSLDGAGVFGVEMFLLEDGGVLLNEIAPRPHNSGHYTIEACETSQFENHLRAIMGRPLGSTALKVGAAAMVNVLGADTEAETMKPYAAALSVDGATIHAYGKESCRPGRKMGHITVVGQSMSQVHARLLPILRAIGGPTTEEPAAQQLPPATTTTTAISAAAKHLQSYDARVDLALASVSPLVAMIMGSDSDLPKMKAGAKILEEFGVPFEVTIVSAHRTPDRLCQFAKHAHKRGVKAIIAAAGGAAHLPGMVASMTPLPVIGVPIKGSSLDGVDSLYSIVQMPRGVPVATVAIDNSTNAALLAIRMLAPFITEYLDKMVKYQHAMDREVHKKVDKLKAVGWEEY</sequence>
<dbReference type="InterPro" id="IPR033747">
    <property type="entry name" value="PurE_ClassI"/>
</dbReference>
<dbReference type="HAMAP" id="MF_01929">
    <property type="entry name" value="PurE_classI"/>
    <property type="match status" value="1"/>
</dbReference>
<dbReference type="SUPFAM" id="SSF52440">
    <property type="entry name" value="PreATP-grasp domain"/>
    <property type="match status" value="1"/>
</dbReference>
<evidence type="ECO:0000256" key="3">
    <source>
        <dbReference type="ARBA" id="ARBA00006114"/>
    </source>
</evidence>
<dbReference type="Gene3D" id="3.40.50.20">
    <property type="match status" value="1"/>
</dbReference>
<evidence type="ECO:0000259" key="12">
    <source>
        <dbReference type="PROSITE" id="PS50975"/>
    </source>
</evidence>
<keyword evidence="6 11" id="KW-0547">Nucleotide-binding</keyword>
<accession>A0A9W8B9T1</accession>
<reference evidence="13" key="1">
    <citation type="submission" date="2022-07" db="EMBL/GenBank/DDBJ databases">
        <title>Phylogenomic reconstructions and comparative analyses of Kickxellomycotina fungi.</title>
        <authorList>
            <person name="Reynolds N.K."/>
            <person name="Stajich J.E."/>
            <person name="Barry K."/>
            <person name="Grigoriev I.V."/>
            <person name="Crous P."/>
            <person name="Smith M.E."/>
        </authorList>
    </citation>
    <scope>NUCLEOTIDE SEQUENCE</scope>
    <source>
        <strain evidence="13">RSA 567</strain>
    </source>
</reference>